<dbReference type="InterPro" id="IPR016039">
    <property type="entry name" value="Thiolase-like"/>
</dbReference>
<name>A0A5B2VQC4_9BACT</name>
<dbReference type="RefSeq" id="WP_149841605.1">
    <property type="nucleotide sequence ID" value="NZ_VUOC01000004.1"/>
</dbReference>
<dbReference type="Pfam" id="PF13723">
    <property type="entry name" value="Ketoacyl-synt_2"/>
    <property type="match status" value="1"/>
</dbReference>
<comment type="caution">
    <text evidence="2">The sequence shown here is derived from an EMBL/GenBank/DDBJ whole genome shotgun (WGS) entry which is preliminary data.</text>
</comment>
<dbReference type="Gene3D" id="3.40.47.10">
    <property type="match status" value="1"/>
</dbReference>
<dbReference type="Proteomes" id="UP000324611">
    <property type="component" value="Unassembled WGS sequence"/>
</dbReference>
<dbReference type="SUPFAM" id="SSF53901">
    <property type="entry name" value="Thiolase-like"/>
    <property type="match status" value="2"/>
</dbReference>
<proteinExistence type="predicted"/>
<reference evidence="2 3" key="2">
    <citation type="submission" date="2019-09" db="EMBL/GenBank/DDBJ databases">
        <authorList>
            <person name="Jin C."/>
        </authorList>
    </citation>
    <scope>NUCLEOTIDE SEQUENCE [LARGE SCALE GENOMIC DNA]</scope>
    <source>
        <strain evidence="2 3">BN140078</strain>
    </source>
</reference>
<dbReference type="InterPro" id="IPR014030">
    <property type="entry name" value="Ketoacyl_synth_N"/>
</dbReference>
<reference evidence="2 3" key="1">
    <citation type="submission" date="2019-09" db="EMBL/GenBank/DDBJ databases">
        <title>Chitinophaga ginsengihumi sp. nov., isolated from soil of ginseng rhizosphere.</title>
        <authorList>
            <person name="Lee J."/>
        </authorList>
    </citation>
    <scope>NUCLEOTIDE SEQUENCE [LARGE SCALE GENOMIC DNA]</scope>
    <source>
        <strain evidence="2 3">BN140078</strain>
    </source>
</reference>
<dbReference type="AlphaFoldDB" id="A0A5B2VQC4"/>
<evidence type="ECO:0000313" key="2">
    <source>
        <dbReference type="EMBL" id="KAA2240427.1"/>
    </source>
</evidence>
<evidence type="ECO:0000259" key="1">
    <source>
        <dbReference type="Pfam" id="PF13723"/>
    </source>
</evidence>
<evidence type="ECO:0000313" key="3">
    <source>
        <dbReference type="Proteomes" id="UP000324611"/>
    </source>
</evidence>
<feature type="domain" description="Beta-ketoacyl synthase-like N-terminal" evidence="1">
    <location>
        <begin position="45"/>
        <end position="176"/>
    </location>
</feature>
<sequence length="359" mass="39454">MKGKCYIQGAAAITPQHTFEGDLLSSPLVSGAGNMLSIVEPDYKAFIPANSLRRMTRLLKMGLTTALKAIQDSQLSTPGAIVTGTGKGSLQDTERFIKDIRQYEEKALNPTPFIQSTYNAVNGMIAVQQQVTTYNNTFVHRGFSFESALQDSLLLLAEGVSHTLTGAFDEISAEHFYIKSRIGHWKTATVNNAELYHHLSPGTISGEGASFFVLAAAPTVNSYACIAGLKMLYKPSPATLTAALSAFLAEQQLTVDDIDLVLSGRNGDSNFEHYYTHMDASWPSVPQLPFKHLCGEYETAGAFALWLGAHIIRAQQVPQQWYPFQHSFPGRINRILLYNHFFGDQHVFILLEHAVIPGA</sequence>
<dbReference type="GO" id="GO:0016746">
    <property type="term" value="F:acyltransferase activity"/>
    <property type="evidence" value="ECO:0007669"/>
    <property type="project" value="InterPro"/>
</dbReference>
<protein>
    <recommendedName>
        <fullName evidence="1">Beta-ketoacyl synthase-like N-terminal domain-containing protein</fullName>
    </recommendedName>
</protein>
<dbReference type="EMBL" id="VUOC01000004">
    <property type="protein sequence ID" value="KAA2240427.1"/>
    <property type="molecule type" value="Genomic_DNA"/>
</dbReference>
<gene>
    <name evidence="2" type="ORF">F0L74_30200</name>
</gene>
<organism evidence="2 3">
    <name type="scientific">Chitinophaga agrisoli</name>
    <dbReference type="NCBI Taxonomy" id="2607653"/>
    <lineage>
        <taxon>Bacteria</taxon>
        <taxon>Pseudomonadati</taxon>
        <taxon>Bacteroidota</taxon>
        <taxon>Chitinophagia</taxon>
        <taxon>Chitinophagales</taxon>
        <taxon>Chitinophagaceae</taxon>
        <taxon>Chitinophaga</taxon>
    </lineage>
</organism>
<accession>A0A5B2VQC4</accession>
<keyword evidence="3" id="KW-1185">Reference proteome</keyword>